<dbReference type="InterPro" id="IPR029526">
    <property type="entry name" value="PGBD"/>
</dbReference>
<dbReference type="PANTHER" id="PTHR47272">
    <property type="entry name" value="DDE_TNP_1_7 DOMAIN-CONTAINING PROTEIN"/>
    <property type="match status" value="1"/>
</dbReference>
<dbReference type="Proteomes" id="UP001458880">
    <property type="component" value="Unassembled WGS sequence"/>
</dbReference>
<organism evidence="2 3">
    <name type="scientific">Popillia japonica</name>
    <name type="common">Japanese beetle</name>
    <dbReference type="NCBI Taxonomy" id="7064"/>
    <lineage>
        <taxon>Eukaryota</taxon>
        <taxon>Metazoa</taxon>
        <taxon>Ecdysozoa</taxon>
        <taxon>Arthropoda</taxon>
        <taxon>Hexapoda</taxon>
        <taxon>Insecta</taxon>
        <taxon>Pterygota</taxon>
        <taxon>Neoptera</taxon>
        <taxon>Endopterygota</taxon>
        <taxon>Coleoptera</taxon>
        <taxon>Polyphaga</taxon>
        <taxon>Scarabaeiformia</taxon>
        <taxon>Scarabaeidae</taxon>
        <taxon>Rutelinae</taxon>
        <taxon>Popillia</taxon>
    </lineage>
</organism>
<dbReference type="Pfam" id="PF13843">
    <property type="entry name" value="DDE_Tnp_1_7"/>
    <property type="match status" value="1"/>
</dbReference>
<accession>A0AAW1JXX7</accession>
<name>A0AAW1JXX7_POPJA</name>
<evidence type="ECO:0000313" key="2">
    <source>
        <dbReference type="EMBL" id="KAK9709451.1"/>
    </source>
</evidence>
<gene>
    <name evidence="2" type="ORF">QE152_g26586</name>
</gene>
<evidence type="ECO:0000259" key="1">
    <source>
        <dbReference type="Pfam" id="PF13843"/>
    </source>
</evidence>
<protein>
    <submittedName>
        <fullName evidence="2">Transposase IS4</fullName>
    </submittedName>
</protein>
<feature type="domain" description="PiggyBac transposable element-derived protein" evidence="1">
    <location>
        <begin position="32"/>
        <end position="177"/>
    </location>
</feature>
<dbReference type="PANTHER" id="PTHR47272:SF2">
    <property type="entry name" value="PIGGYBAC TRANSPOSABLE ELEMENT-DERIVED PROTEIN 3-LIKE"/>
    <property type="match status" value="1"/>
</dbReference>
<comment type="caution">
    <text evidence="2">The sequence shown here is derived from an EMBL/GenBank/DDBJ whole genome shotgun (WGS) entry which is preliminary data.</text>
</comment>
<dbReference type="EMBL" id="JASPKY010000309">
    <property type="protein sequence ID" value="KAK9709451.1"/>
    <property type="molecule type" value="Genomic_DNA"/>
</dbReference>
<sequence>MTTPDGIPLNFIMYAAENSDFSSALEAPKMDIGGRVVLKLAESLLNSNSSIIMDRYFTSIPLLQILLANNIKAAWTLMKSRISFISDRTLMKSRISFISDLALKRAGRGSHDQFVSNDNNVVITKRFDNKPVFLASTEWGFPPPNVCRRWSKTDKQYIHIQRPAVIIITQTWEENVCRRWSKTDKQYIHIQRPAVIIITQTWEE</sequence>
<proteinExistence type="predicted"/>
<keyword evidence="3" id="KW-1185">Reference proteome</keyword>
<evidence type="ECO:0000313" key="3">
    <source>
        <dbReference type="Proteomes" id="UP001458880"/>
    </source>
</evidence>
<dbReference type="AlphaFoldDB" id="A0AAW1JXX7"/>
<reference evidence="2 3" key="1">
    <citation type="journal article" date="2024" name="BMC Genomics">
        <title>De novo assembly and annotation of Popillia japonica's genome with initial clues to its potential as an invasive pest.</title>
        <authorList>
            <person name="Cucini C."/>
            <person name="Boschi S."/>
            <person name="Funari R."/>
            <person name="Cardaioli E."/>
            <person name="Iannotti N."/>
            <person name="Marturano G."/>
            <person name="Paoli F."/>
            <person name="Bruttini M."/>
            <person name="Carapelli A."/>
            <person name="Frati F."/>
            <person name="Nardi F."/>
        </authorList>
    </citation>
    <scope>NUCLEOTIDE SEQUENCE [LARGE SCALE GENOMIC DNA]</scope>
    <source>
        <strain evidence="2">DMR45628</strain>
    </source>
</reference>